<dbReference type="Proteomes" id="UP000578352">
    <property type="component" value="Unassembled WGS sequence"/>
</dbReference>
<gene>
    <name evidence="10" type="ORF">HNR13_004225</name>
</gene>
<dbReference type="AlphaFoldDB" id="A0A853CZC3"/>
<feature type="transmembrane region" description="Helical" evidence="7">
    <location>
        <begin position="300"/>
        <end position="322"/>
    </location>
</feature>
<dbReference type="PANTHER" id="PTHR30193">
    <property type="entry name" value="ABC TRANSPORTER PERMEASE PROTEIN"/>
    <property type="match status" value="1"/>
</dbReference>
<dbReference type="Gene3D" id="1.10.3720.10">
    <property type="entry name" value="MetI-like"/>
    <property type="match status" value="1"/>
</dbReference>
<dbReference type="CDD" id="cd06261">
    <property type="entry name" value="TM_PBP2"/>
    <property type="match status" value="1"/>
</dbReference>
<dbReference type="InterPro" id="IPR000515">
    <property type="entry name" value="MetI-like"/>
</dbReference>
<keyword evidence="3" id="KW-1003">Cell membrane</keyword>
<keyword evidence="10" id="KW-0762">Sugar transport</keyword>
<evidence type="ECO:0000259" key="9">
    <source>
        <dbReference type="PROSITE" id="PS50928"/>
    </source>
</evidence>
<dbReference type="InterPro" id="IPR051393">
    <property type="entry name" value="ABC_transporter_permease"/>
</dbReference>
<dbReference type="PROSITE" id="PS50928">
    <property type="entry name" value="ABC_TM1"/>
    <property type="match status" value="1"/>
</dbReference>
<protein>
    <submittedName>
        <fullName evidence="10">Multiple sugar transport system permease protein</fullName>
    </submittedName>
</protein>
<dbReference type="PANTHER" id="PTHR30193:SF1">
    <property type="entry name" value="ABC TRANSPORTER PERMEASE PROTEIN YESP-RELATED"/>
    <property type="match status" value="1"/>
</dbReference>
<evidence type="ECO:0000256" key="7">
    <source>
        <dbReference type="RuleBase" id="RU363032"/>
    </source>
</evidence>
<evidence type="ECO:0000313" key="11">
    <source>
        <dbReference type="Proteomes" id="UP000578352"/>
    </source>
</evidence>
<feature type="transmembrane region" description="Helical" evidence="7">
    <location>
        <begin position="225"/>
        <end position="252"/>
    </location>
</feature>
<comment type="subcellular location">
    <subcellularLocation>
        <location evidence="1 7">Cell membrane</location>
        <topology evidence="1 7">Multi-pass membrane protein</topology>
    </subcellularLocation>
</comment>
<keyword evidence="2 7" id="KW-0813">Transport</keyword>
<evidence type="ECO:0000256" key="6">
    <source>
        <dbReference type="ARBA" id="ARBA00023136"/>
    </source>
</evidence>
<name>A0A853CZC3_9MICO</name>
<keyword evidence="4 7" id="KW-0812">Transmembrane</keyword>
<dbReference type="GO" id="GO:0005886">
    <property type="term" value="C:plasma membrane"/>
    <property type="evidence" value="ECO:0007669"/>
    <property type="project" value="UniProtKB-SubCell"/>
</dbReference>
<evidence type="ECO:0000256" key="4">
    <source>
        <dbReference type="ARBA" id="ARBA00022692"/>
    </source>
</evidence>
<keyword evidence="6 7" id="KW-0472">Membrane</keyword>
<dbReference type="SUPFAM" id="SSF161098">
    <property type="entry name" value="MetI-like"/>
    <property type="match status" value="1"/>
</dbReference>
<dbReference type="Pfam" id="PF00528">
    <property type="entry name" value="BPD_transp_1"/>
    <property type="match status" value="1"/>
</dbReference>
<evidence type="ECO:0000256" key="1">
    <source>
        <dbReference type="ARBA" id="ARBA00004651"/>
    </source>
</evidence>
<proteinExistence type="inferred from homology"/>
<feature type="region of interest" description="Disordered" evidence="8">
    <location>
        <begin position="1"/>
        <end position="22"/>
    </location>
</feature>
<evidence type="ECO:0000256" key="5">
    <source>
        <dbReference type="ARBA" id="ARBA00022989"/>
    </source>
</evidence>
<evidence type="ECO:0000256" key="3">
    <source>
        <dbReference type="ARBA" id="ARBA00022475"/>
    </source>
</evidence>
<sequence length="336" mass="36532">MVNLTVAPPRASRSEQPAPLVVPPRRRARRPRRLAPVVMLAPAVLGLVVFFAYPLIADVVLSFTNFNQLGAPSFIGFRNYVFMFTQDPRLITATMNTLWFVVILVPCRMIGALLTALLVSKARRAVGLFRTILYMPALLPPVAAVIAFVFLFNPGTGPVNALLRSVGIQGPLWFNDPSWSKPSLVLMGLWMAGDMMIIFLAALLDSPVDQHEAASLDGANAVQRFWYITMPSLSPVILFAAVTGGIAALQYFTEAAIASSVASGRSGVGITLSQVLGYPNDSLLTFSQWLYTRGFGEFQLGYASALAVAMLVVTSLLLLLVARQIRSFINPTKESR</sequence>
<keyword evidence="5 7" id="KW-1133">Transmembrane helix</keyword>
<comment type="similarity">
    <text evidence="7">Belongs to the binding-protein-dependent transport system permease family.</text>
</comment>
<comment type="caution">
    <text evidence="10">The sequence shown here is derived from an EMBL/GenBank/DDBJ whole genome shotgun (WGS) entry which is preliminary data.</text>
</comment>
<reference evidence="10 11" key="1">
    <citation type="submission" date="2020-07" db="EMBL/GenBank/DDBJ databases">
        <title>Sequencing the genomes of 1000 actinobacteria strains.</title>
        <authorList>
            <person name="Klenk H.-P."/>
        </authorList>
    </citation>
    <scope>NUCLEOTIDE SEQUENCE [LARGE SCALE GENOMIC DNA]</scope>
    <source>
        <strain evidence="10 11">DSM 15165</strain>
    </source>
</reference>
<dbReference type="RefSeq" id="WP_218881288.1">
    <property type="nucleotide sequence ID" value="NZ_BAABEH010000001.1"/>
</dbReference>
<dbReference type="GO" id="GO:0055085">
    <property type="term" value="P:transmembrane transport"/>
    <property type="evidence" value="ECO:0007669"/>
    <property type="project" value="InterPro"/>
</dbReference>
<evidence type="ECO:0000313" key="10">
    <source>
        <dbReference type="EMBL" id="NYJ25938.1"/>
    </source>
</evidence>
<dbReference type="InterPro" id="IPR035906">
    <property type="entry name" value="MetI-like_sf"/>
</dbReference>
<dbReference type="EMBL" id="JACCFL010000001">
    <property type="protein sequence ID" value="NYJ25938.1"/>
    <property type="molecule type" value="Genomic_DNA"/>
</dbReference>
<evidence type="ECO:0000256" key="2">
    <source>
        <dbReference type="ARBA" id="ARBA00022448"/>
    </source>
</evidence>
<feature type="transmembrane region" description="Helical" evidence="7">
    <location>
        <begin position="98"/>
        <end position="119"/>
    </location>
</feature>
<organism evidence="10 11">
    <name type="scientific">Leifsonia shinshuensis</name>
    <dbReference type="NCBI Taxonomy" id="150026"/>
    <lineage>
        <taxon>Bacteria</taxon>
        <taxon>Bacillati</taxon>
        <taxon>Actinomycetota</taxon>
        <taxon>Actinomycetes</taxon>
        <taxon>Micrococcales</taxon>
        <taxon>Microbacteriaceae</taxon>
        <taxon>Leifsonia</taxon>
    </lineage>
</organism>
<feature type="domain" description="ABC transmembrane type-1" evidence="9">
    <location>
        <begin position="94"/>
        <end position="321"/>
    </location>
</feature>
<feature type="transmembrane region" description="Helical" evidence="7">
    <location>
        <begin position="34"/>
        <end position="56"/>
    </location>
</feature>
<accession>A0A853CZC3</accession>
<dbReference type="SUPFAM" id="SSF160964">
    <property type="entry name" value="MalF N-terminal region-like"/>
    <property type="match status" value="1"/>
</dbReference>
<evidence type="ECO:0000256" key="8">
    <source>
        <dbReference type="SAM" id="MobiDB-lite"/>
    </source>
</evidence>
<feature type="transmembrane region" description="Helical" evidence="7">
    <location>
        <begin position="184"/>
        <end position="204"/>
    </location>
</feature>
<feature type="transmembrane region" description="Helical" evidence="7">
    <location>
        <begin position="131"/>
        <end position="152"/>
    </location>
</feature>